<dbReference type="AlphaFoldDB" id="A0A1B2JDK0"/>
<dbReference type="Proteomes" id="UP000094565">
    <property type="component" value="Chromosome 2"/>
</dbReference>
<feature type="transmembrane region" description="Helical" evidence="1">
    <location>
        <begin position="32"/>
        <end position="52"/>
    </location>
</feature>
<evidence type="ECO:0000313" key="2">
    <source>
        <dbReference type="EMBL" id="ANZ76116.1"/>
    </source>
</evidence>
<name>A0A1B2JDK0_PICPA</name>
<gene>
    <name evidence="2" type="ORF">ATY40_BA7502149</name>
</gene>
<keyword evidence="1" id="KW-0812">Transmembrane</keyword>
<keyword evidence="1" id="KW-1133">Transmembrane helix</keyword>
<dbReference type="EMBL" id="CP014585">
    <property type="protein sequence ID" value="ANZ76116.1"/>
    <property type="molecule type" value="Genomic_DNA"/>
</dbReference>
<keyword evidence="3" id="KW-1185">Reference proteome</keyword>
<organism evidence="2 3">
    <name type="scientific">Komagataella pastoris</name>
    <name type="common">Yeast</name>
    <name type="synonym">Pichia pastoris</name>
    <dbReference type="NCBI Taxonomy" id="4922"/>
    <lineage>
        <taxon>Eukaryota</taxon>
        <taxon>Fungi</taxon>
        <taxon>Dikarya</taxon>
        <taxon>Ascomycota</taxon>
        <taxon>Saccharomycotina</taxon>
        <taxon>Pichiomycetes</taxon>
        <taxon>Pichiales</taxon>
        <taxon>Pichiaceae</taxon>
        <taxon>Komagataella</taxon>
    </lineage>
</organism>
<proteinExistence type="predicted"/>
<sequence>MESLLHLSQWSLTPSYFFMLLSYSGNPNMKNITGPGIGTPGIHIILLLLKFIKIRTTVQFLIGRGQIGGRLGKSKSCTASCVFASPLLLARILDEVLQVFAFFPSFINIIQESLRSIGNTFSIVHSYTAKPFPLSSFAPRPSGDPYRPHKLYTLAFCSGELVLKGSKIGRKTFDA</sequence>
<keyword evidence="1" id="KW-0472">Membrane</keyword>
<protein>
    <submittedName>
        <fullName evidence="2">BA75_02149T0</fullName>
    </submittedName>
</protein>
<accession>A0A1B2JDK0</accession>
<reference evidence="2 3" key="1">
    <citation type="submission" date="2016-02" db="EMBL/GenBank/DDBJ databases">
        <title>Comparative genomic and transcriptomic foundation for Pichia pastoris.</title>
        <authorList>
            <person name="Love K.R."/>
            <person name="Shah K.A."/>
            <person name="Whittaker C.A."/>
            <person name="Wu J."/>
            <person name="Bartlett M.C."/>
            <person name="Ma D."/>
            <person name="Leeson R.L."/>
            <person name="Priest M."/>
            <person name="Young S.K."/>
            <person name="Love J.C."/>
        </authorList>
    </citation>
    <scope>NUCLEOTIDE SEQUENCE [LARGE SCALE GENOMIC DNA]</scope>
    <source>
        <strain evidence="2 3">ATCC 28485</strain>
    </source>
</reference>
<evidence type="ECO:0000256" key="1">
    <source>
        <dbReference type="SAM" id="Phobius"/>
    </source>
</evidence>
<evidence type="ECO:0000313" key="3">
    <source>
        <dbReference type="Proteomes" id="UP000094565"/>
    </source>
</evidence>